<reference evidence="1" key="1">
    <citation type="submission" date="2021-01" db="EMBL/GenBank/DDBJ databases">
        <title>Adiantum capillus-veneris genome.</title>
        <authorList>
            <person name="Fang Y."/>
            <person name="Liao Q."/>
        </authorList>
    </citation>
    <scope>NUCLEOTIDE SEQUENCE</scope>
    <source>
        <strain evidence="1">H3</strain>
        <tissue evidence="1">Leaf</tissue>
    </source>
</reference>
<name>A0A9D4ZEQ4_ADICA</name>
<accession>A0A9D4ZEQ4</accession>
<keyword evidence="2" id="KW-1185">Reference proteome</keyword>
<sequence>MSVPGAACSRPFYSVEHVRALLQTAASSSLSASSSWARRRHYWDIKRRADRAWLVRQQDEGELFKHHWFSHSQQCISSFITFRSRLREGGANSDSKGDNHYAFSKKSALNKEPSLLLSLVQEIQPLDVSQISKEASPDSMDAMKRTISGMLGLLPSDQFQVTVETSREPLAKLLVSSMMTGYTLRNAEYRLCLQKSLESSDDEDAGRGPDIEFVKQKLQFGEVESILEPVLHEEENSFFTGKALEAIQGETHVFEDELSTLEPVGPLSEEAKNYIHYLKQQLESVSKELEDTKKFNTGIQVQNMVGEEKNDLLDYLRSLAPEKVAELSQPTSSEVEDVIQHVITELLDNPSTKLQHKSSQFGSQASPLNGSWEGNFTQKYSSSPLQSQAMVTVNRDHLARLLFWCMLLGHHMRGLEYRLELSRTLSLSGEISSSRSEKREG</sequence>
<evidence type="ECO:0000313" key="2">
    <source>
        <dbReference type="Proteomes" id="UP000886520"/>
    </source>
</evidence>
<proteinExistence type="predicted"/>
<dbReference type="InterPro" id="IPR008479">
    <property type="entry name" value="DUF760"/>
</dbReference>
<protein>
    <submittedName>
        <fullName evidence="1">Uncharacterized protein</fullName>
    </submittedName>
</protein>
<dbReference type="Pfam" id="PF05542">
    <property type="entry name" value="DUF760"/>
    <property type="match status" value="2"/>
</dbReference>
<dbReference type="EMBL" id="JABFUD020000012">
    <property type="protein sequence ID" value="KAI5072758.1"/>
    <property type="molecule type" value="Genomic_DNA"/>
</dbReference>
<dbReference type="AlphaFoldDB" id="A0A9D4ZEQ4"/>
<dbReference type="OrthoDB" id="4115at2759"/>
<organism evidence="1 2">
    <name type="scientific">Adiantum capillus-veneris</name>
    <name type="common">Maidenhair fern</name>
    <dbReference type="NCBI Taxonomy" id="13818"/>
    <lineage>
        <taxon>Eukaryota</taxon>
        <taxon>Viridiplantae</taxon>
        <taxon>Streptophyta</taxon>
        <taxon>Embryophyta</taxon>
        <taxon>Tracheophyta</taxon>
        <taxon>Polypodiopsida</taxon>
        <taxon>Polypodiidae</taxon>
        <taxon>Polypodiales</taxon>
        <taxon>Pteridineae</taxon>
        <taxon>Pteridaceae</taxon>
        <taxon>Vittarioideae</taxon>
        <taxon>Adiantum</taxon>
    </lineage>
</organism>
<dbReference type="PANTHER" id="PTHR33598:SF2">
    <property type="entry name" value="MAR-BINDING FILAMENT-LIKE PROTEIN"/>
    <property type="match status" value="1"/>
</dbReference>
<comment type="caution">
    <text evidence="1">The sequence shown here is derived from an EMBL/GenBank/DDBJ whole genome shotgun (WGS) entry which is preliminary data.</text>
</comment>
<dbReference type="PANTHER" id="PTHR33598">
    <property type="entry name" value="OS02G0833400 PROTEIN"/>
    <property type="match status" value="1"/>
</dbReference>
<gene>
    <name evidence="1" type="ORF">GOP47_0012864</name>
</gene>
<dbReference type="Proteomes" id="UP000886520">
    <property type="component" value="Chromosome 12"/>
</dbReference>
<evidence type="ECO:0000313" key="1">
    <source>
        <dbReference type="EMBL" id="KAI5072758.1"/>
    </source>
</evidence>